<dbReference type="PIRSF" id="PIRSF005461">
    <property type="entry name" value="23S_rRNA_mtase"/>
    <property type="match status" value="1"/>
</dbReference>
<keyword evidence="9" id="KW-1185">Reference proteome</keyword>
<keyword evidence="3" id="KW-0489">Methyltransferase</keyword>
<dbReference type="InterPro" id="IPR050082">
    <property type="entry name" value="RNA_methyltr_RlmE"/>
</dbReference>
<evidence type="ECO:0000256" key="3">
    <source>
        <dbReference type="ARBA" id="ARBA00022603"/>
    </source>
</evidence>
<accession>A0A5S6QIF9</accession>
<dbReference type="Proteomes" id="UP000046395">
    <property type="component" value="Unassembled WGS sequence"/>
</dbReference>
<dbReference type="GO" id="GO:0005739">
    <property type="term" value="C:mitochondrion"/>
    <property type="evidence" value="ECO:0007669"/>
    <property type="project" value="TreeGrafter"/>
</dbReference>
<keyword evidence="4" id="KW-0808">Transferase</keyword>
<evidence type="ECO:0000256" key="6">
    <source>
        <dbReference type="ARBA" id="ARBA00041184"/>
    </source>
</evidence>
<feature type="domain" description="Ribosomal RNA methyltransferase FtsJ" evidence="8">
    <location>
        <begin position="46"/>
        <end position="231"/>
    </location>
</feature>
<evidence type="ECO:0000256" key="4">
    <source>
        <dbReference type="ARBA" id="ARBA00022679"/>
    </source>
</evidence>
<evidence type="ECO:0000313" key="9">
    <source>
        <dbReference type="Proteomes" id="UP000046395"/>
    </source>
</evidence>
<dbReference type="AlphaFoldDB" id="A0A5S6QIF9"/>
<reference evidence="10" key="1">
    <citation type="submission" date="2019-12" db="UniProtKB">
        <authorList>
            <consortium name="WormBaseParasite"/>
        </authorList>
    </citation>
    <scope>IDENTIFICATION</scope>
</reference>
<dbReference type="PANTHER" id="PTHR10920:SF18">
    <property type="entry name" value="RRNA METHYLTRANSFERASE 2, MITOCHONDRIAL"/>
    <property type="match status" value="1"/>
</dbReference>
<keyword evidence="2" id="KW-0698">rRNA processing</keyword>
<dbReference type="Gene3D" id="3.40.50.150">
    <property type="entry name" value="Vaccinia Virus protein VP39"/>
    <property type="match status" value="1"/>
</dbReference>
<dbReference type="WBParaSite" id="TMUE_2000007166.1">
    <property type="protein sequence ID" value="TMUE_2000007166.1"/>
    <property type="gene ID" value="WBGene00286997"/>
</dbReference>
<evidence type="ECO:0000313" key="10">
    <source>
        <dbReference type="WBParaSite" id="TMUE_2000007166.1"/>
    </source>
</evidence>
<dbReference type="InterPro" id="IPR002877">
    <property type="entry name" value="RNA_MeTrfase_FtsJ_dom"/>
</dbReference>
<protein>
    <recommendedName>
        <fullName evidence="6">rRNA methyltransferase 2, mitochondrial</fullName>
    </recommendedName>
</protein>
<dbReference type="HAMAP" id="MF_01547">
    <property type="entry name" value="RNA_methyltr_E"/>
    <property type="match status" value="1"/>
</dbReference>
<dbReference type="Pfam" id="PF01728">
    <property type="entry name" value="FtsJ"/>
    <property type="match status" value="1"/>
</dbReference>
<sequence length="241" mass="27165">MMQHYLSLRRFAYCLRSSREKVTSSRQWFLRHTDDPYLRLRKLESYRCRSAFKLLEINEKYPFLKAGMSVLDLGAYPGSWSQVLVKLVNATGENRCQPVGCVTSVDKKCITPIIGAQVIDHIDLMDPACQDYLCASLVNGVDAVVSDAAPNATGSASLDHECIVNLCLSCLSIASRLLKPDSGVFLCKIWQGYRQTELAAEIKKHFSVFRRVKPNASRKESAELYFMGERFKKVSSQVLLP</sequence>
<evidence type="ECO:0000259" key="8">
    <source>
        <dbReference type="Pfam" id="PF01728"/>
    </source>
</evidence>
<name>A0A5S6QIF9_TRIMR</name>
<dbReference type="PANTHER" id="PTHR10920">
    <property type="entry name" value="RIBOSOMAL RNA METHYLTRANSFERASE"/>
    <property type="match status" value="1"/>
</dbReference>
<dbReference type="STRING" id="70415.A0A5S6QIF9"/>
<evidence type="ECO:0000256" key="1">
    <source>
        <dbReference type="ARBA" id="ARBA00009258"/>
    </source>
</evidence>
<evidence type="ECO:0000256" key="2">
    <source>
        <dbReference type="ARBA" id="ARBA00022552"/>
    </source>
</evidence>
<dbReference type="InterPro" id="IPR029063">
    <property type="entry name" value="SAM-dependent_MTases_sf"/>
</dbReference>
<proteinExistence type="inferred from homology"/>
<keyword evidence="5 7" id="KW-0949">S-adenosyl-L-methionine</keyword>
<dbReference type="SUPFAM" id="SSF53335">
    <property type="entry name" value="S-adenosyl-L-methionine-dependent methyltransferases"/>
    <property type="match status" value="1"/>
</dbReference>
<comment type="similarity">
    <text evidence="1">Belongs to the class I-like SAM-binding methyltransferase superfamily. RNA methyltransferase RlmE family.</text>
</comment>
<organism evidence="9 10">
    <name type="scientific">Trichuris muris</name>
    <name type="common">Mouse whipworm</name>
    <dbReference type="NCBI Taxonomy" id="70415"/>
    <lineage>
        <taxon>Eukaryota</taxon>
        <taxon>Metazoa</taxon>
        <taxon>Ecdysozoa</taxon>
        <taxon>Nematoda</taxon>
        <taxon>Enoplea</taxon>
        <taxon>Dorylaimia</taxon>
        <taxon>Trichinellida</taxon>
        <taxon>Trichuridae</taxon>
        <taxon>Trichuris</taxon>
    </lineage>
</organism>
<evidence type="ECO:0000256" key="5">
    <source>
        <dbReference type="ARBA" id="ARBA00022691"/>
    </source>
</evidence>
<feature type="active site" description="Proton acceptor" evidence="7">
    <location>
        <position position="188"/>
    </location>
</feature>
<dbReference type="InterPro" id="IPR015507">
    <property type="entry name" value="rRNA-MeTfrase_E"/>
</dbReference>
<evidence type="ECO:0000256" key="7">
    <source>
        <dbReference type="PIRSR" id="PIRSR005461-1"/>
    </source>
</evidence>
<dbReference type="GO" id="GO:0008650">
    <property type="term" value="F:rRNA (uridine-2'-O-)-methyltransferase activity"/>
    <property type="evidence" value="ECO:0007669"/>
    <property type="project" value="TreeGrafter"/>
</dbReference>